<keyword evidence="1" id="KW-0812">Transmembrane</keyword>
<dbReference type="AlphaFoldDB" id="A0A563VJ40"/>
<evidence type="ECO:0000256" key="1">
    <source>
        <dbReference type="SAM" id="Phobius"/>
    </source>
</evidence>
<accession>A0A563VJ40</accession>
<feature type="transmembrane region" description="Helical" evidence="1">
    <location>
        <begin position="61"/>
        <end position="81"/>
    </location>
</feature>
<dbReference type="Proteomes" id="UP000320055">
    <property type="component" value="Unassembled WGS sequence"/>
</dbReference>
<gene>
    <name evidence="2" type="ORF">H1P_1030018</name>
</gene>
<keyword evidence="1" id="KW-0472">Membrane</keyword>
<evidence type="ECO:0000313" key="2">
    <source>
        <dbReference type="EMBL" id="VEP11419.1"/>
    </source>
</evidence>
<proteinExistence type="predicted"/>
<protein>
    <submittedName>
        <fullName evidence="2">Uncharacterized protein</fullName>
    </submittedName>
</protein>
<organism evidence="2 3">
    <name type="scientific">Hyella patelloides LEGE 07179</name>
    <dbReference type="NCBI Taxonomy" id="945734"/>
    <lineage>
        <taxon>Bacteria</taxon>
        <taxon>Bacillati</taxon>
        <taxon>Cyanobacteriota</taxon>
        <taxon>Cyanophyceae</taxon>
        <taxon>Pleurocapsales</taxon>
        <taxon>Hyellaceae</taxon>
        <taxon>Hyella</taxon>
    </lineage>
</organism>
<sequence>MLKNYYYESSEKAARKSFLGLLITTLLFLISFNLAWLSILIRISRLTEINNISRNIFNLELFLIIGNLTIVCLFATLILTIKKFNLPLNKHC</sequence>
<evidence type="ECO:0000313" key="3">
    <source>
        <dbReference type="Proteomes" id="UP000320055"/>
    </source>
</evidence>
<name>A0A563VJ40_9CYAN</name>
<dbReference type="EMBL" id="CAACVJ010000006">
    <property type="protein sequence ID" value="VEP11419.1"/>
    <property type="molecule type" value="Genomic_DNA"/>
</dbReference>
<keyword evidence="3" id="KW-1185">Reference proteome</keyword>
<dbReference type="RefSeq" id="WP_144868835.1">
    <property type="nucleotide sequence ID" value="NZ_LR213859.1"/>
</dbReference>
<reference evidence="2 3" key="1">
    <citation type="submission" date="2019-01" db="EMBL/GenBank/DDBJ databases">
        <authorList>
            <person name="Brito A."/>
        </authorList>
    </citation>
    <scope>NUCLEOTIDE SEQUENCE [LARGE SCALE GENOMIC DNA]</scope>
    <source>
        <strain evidence="2">1</strain>
    </source>
</reference>
<feature type="transmembrane region" description="Helical" evidence="1">
    <location>
        <begin position="21"/>
        <end position="41"/>
    </location>
</feature>
<keyword evidence="1" id="KW-1133">Transmembrane helix</keyword>